<reference evidence="7" key="1">
    <citation type="submission" date="2022-11" db="UniProtKB">
        <authorList>
            <consortium name="WormBaseParasite"/>
        </authorList>
    </citation>
    <scope>IDENTIFICATION</scope>
</reference>
<evidence type="ECO:0000256" key="3">
    <source>
        <dbReference type="RuleBase" id="RU368010"/>
    </source>
</evidence>
<feature type="compositionally biased region" description="Low complexity" evidence="5">
    <location>
        <begin position="1"/>
        <end position="13"/>
    </location>
</feature>
<dbReference type="InterPro" id="IPR014812">
    <property type="entry name" value="Vps51"/>
</dbReference>
<keyword evidence="3" id="KW-0445">Lipid transport</keyword>
<protein>
    <recommendedName>
        <fullName evidence="2 3">Vacuolar protein sorting-associated protein 51 homolog</fullName>
    </recommendedName>
</protein>
<dbReference type="AlphaFoldDB" id="A0A914X9U5"/>
<keyword evidence="3" id="KW-0813">Transport</keyword>
<feature type="region of interest" description="Disordered" evidence="5">
    <location>
        <begin position="1"/>
        <end position="37"/>
    </location>
</feature>
<dbReference type="GO" id="GO:0000938">
    <property type="term" value="C:GARP complex"/>
    <property type="evidence" value="ECO:0007669"/>
    <property type="project" value="UniProtKB-UniRule"/>
</dbReference>
<dbReference type="PANTHER" id="PTHR15954:SF4">
    <property type="entry name" value="VACUOLAR PROTEIN SORTING-ASSOCIATED PROTEIN 51 HOMOLOG"/>
    <property type="match status" value="1"/>
</dbReference>
<accession>A0A914X9U5</accession>
<keyword evidence="4" id="KW-0175">Coiled coil</keyword>
<dbReference type="GO" id="GO:0048193">
    <property type="term" value="P:Golgi vesicle transport"/>
    <property type="evidence" value="ECO:0007669"/>
    <property type="project" value="TreeGrafter"/>
</dbReference>
<dbReference type="PANTHER" id="PTHR15954">
    <property type="entry name" value="VACUOLAR PROTEIN SORTING-ASSOCIATED PROTEIN 51 HOMOLOG"/>
    <property type="match status" value="1"/>
</dbReference>
<comment type="subcellular location">
    <subcellularLocation>
        <location evidence="3">Golgi apparatus</location>
        <location evidence="3">trans-Golgi network</location>
    </subcellularLocation>
</comment>
<dbReference type="Proteomes" id="UP000887566">
    <property type="component" value="Unplaced"/>
</dbReference>
<dbReference type="GO" id="GO:0005829">
    <property type="term" value="C:cytosol"/>
    <property type="evidence" value="ECO:0007669"/>
    <property type="project" value="GOC"/>
</dbReference>
<keyword evidence="6" id="KW-1185">Reference proteome</keyword>
<dbReference type="GO" id="GO:0032456">
    <property type="term" value="P:endocytic recycling"/>
    <property type="evidence" value="ECO:0007669"/>
    <property type="project" value="TreeGrafter"/>
</dbReference>
<dbReference type="GO" id="GO:0042147">
    <property type="term" value="P:retrograde transport, endosome to Golgi"/>
    <property type="evidence" value="ECO:0007669"/>
    <property type="project" value="UniProtKB-UniRule"/>
</dbReference>
<feature type="coiled-coil region" evidence="4">
    <location>
        <begin position="98"/>
        <end position="125"/>
    </location>
</feature>
<dbReference type="GO" id="GO:0007030">
    <property type="term" value="P:Golgi organization"/>
    <property type="evidence" value="ECO:0007669"/>
    <property type="project" value="UniProtKB-UniRule"/>
</dbReference>
<dbReference type="WBParaSite" id="PSAMB.scaffold716size42884.g8297.t1">
    <property type="protein sequence ID" value="PSAMB.scaffold716size42884.g8297.t1"/>
    <property type="gene ID" value="PSAMB.scaffold716size42884.g8297"/>
</dbReference>
<evidence type="ECO:0000313" key="6">
    <source>
        <dbReference type="Proteomes" id="UP000887566"/>
    </source>
</evidence>
<feature type="compositionally biased region" description="Basic and acidic residues" evidence="5">
    <location>
        <begin position="18"/>
        <end position="34"/>
    </location>
</feature>
<comment type="similarity">
    <text evidence="1 3">Belongs to the VPS51 family.</text>
</comment>
<comment type="function">
    <text evidence="3">Acts as component of the GARP complex that is involved in retrograde transport from early and late endosomes to the trans-Golgi network (TGN).</text>
</comment>
<dbReference type="GO" id="GO:0015031">
    <property type="term" value="P:protein transport"/>
    <property type="evidence" value="ECO:0007669"/>
    <property type="project" value="UniProtKB-UniRule"/>
</dbReference>
<evidence type="ECO:0000313" key="7">
    <source>
        <dbReference type="WBParaSite" id="PSAMB.scaffold716size42884.g8297.t1"/>
    </source>
</evidence>
<dbReference type="GO" id="GO:0007041">
    <property type="term" value="P:lysosomal transport"/>
    <property type="evidence" value="ECO:0007669"/>
    <property type="project" value="TreeGrafter"/>
</dbReference>
<keyword evidence="3" id="KW-0653">Protein transport</keyword>
<evidence type="ECO:0000256" key="1">
    <source>
        <dbReference type="ARBA" id="ARBA00006080"/>
    </source>
</evidence>
<dbReference type="GO" id="GO:1990745">
    <property type="term" value="C:EARP complex"/>
    <property type="evidence" value="ECO:0007669"/>
    <property type="project" value="TreeGrafter"/>
</dbReference>
<sequence>MASSSGTGKAAAGDVQEGAERSNRPPVTEKDAHNHPLNLDAADFDCETYLSHLIKKKSLQKLLEVEDTMVQEVRRLDSDMQQLVYENYNKFITATDTVRKMRTDLAAMEQKMDALADNMQRISTLSEQVGSALGGQRNNVCKLARAHRTLKSLEFLFDLPKKLQSLVERKEFGPAVRAYSGARVVLDKYKSVPSLIGINAECVSAMDEVRDQLKERLRSRIISTEQVAEAVALLGQLDEPRDTLADELLHSAHIHLSAELDELEDQIRLKSGETSVPERKVHRPSDTIPNLPMDVLEFVDAGCSSFFGNLSVVGGVYTQLFMRCEDVQKHNRRLAEFVDGMMKRCFELAERRFMLENDPSESGMIVRALDRFYRRLTATAKIFSGIDYTDTSVSIVLRVAEHQVKLSYDRLVASLDARIKDGRTQLATGHRPGLLTPGNDPSAAYQLLSELLTKLEQSLLHDLKTALANMLQFTAYDVTYAGVDESLFARPFGRLVREKVVVALFDRVVLLGDEFCQGLGDKAYVNATLILLLSRFCRNLEASSAGYMLDLCEQQFRIGAGSSGRERSAASDSLTPSANVTGRLGAVAQRLLNHYVEMEGFALSQLLVKSVETRDWMGCAEPRAVRAVMKRVVEDLTAMDARVGQLFEEGSRKDRSSDSSRRTAGLYSVHSQRTARMPTMPLAGESAISSTLGKLWTERIDYFASVEFNKVSVLTGVVKICLKTLLESVRLRTFGKYGLQQVQVDCHYLQLYLWRFVFDEHLVHCLLDEVVSSAVHRCIDPQVMEPSVVELICDRG</sequence>
<comment type="subunit">
    <text evidence="3">Component of the Golgi-associated retrograde protein (GARP) complex.</text>
</comment>
<proteinExistence type="inferred from homology"/>
<dbReference type="Pfam" id="PF08700">
    <property type="entry name" value="VPS51_Exo84_N"/>
    <property type="match status" value="1"/>
</dbReference>
<organism evidence="6 7">
    <name type="scientific">Plectus sambesii</name>
    <dbReference type="NCBI Taxonomy" id="2011161"/>
    <lineage>
        <taxon>Eukaryota</taxon>
        <taxon>Metazoa</taxon>
        <taxon>Ecdysozoa</taxon>
        <taxon>Nematoda</taxon>
        <taxon>Chromadorea</taxon>
        <taxon>Plectida</taxon>
        <taxon>Plectina</taxon>
        <taxon>Plectoidea</taxon>
        <taxon>Plectidae</taxon>
        <taxon>Plectus</taxon>
    </lineage>
</organism>
<evidence type="ECO:0000256" key="4">
    <source>
        <dbReference type="SAM" id="Coils"/>
    </source>
</evidence>
<dbReference type="GO" id="GO:0006869">
    <property type="term" value="P:lipid transport"/>
    <property type="evidence" value="ECO:0007669"/>
    <property type="project" value="UniProtKB-UniRule"/>
</dbReference>
<evidence type="ECO:0000256" key="2">
    <source>
        <dbReference type="ARBA" id="ARBA00016122"/>
    </source>
</evidence>
<dbReference type="GO" id="GO:0016020">
    <property type="term" value="C:membrane"/>
    <property type="evidence" value="ECO:0007669"/>
    <property type="project" value="TreeGrafter"/>
</dbReference>
<name>A0A914X9U5_9BILA</name>
<keyword evidence="3" id="KW-0333">Golgi apparatus</keyword>
<evidence type="ECO:0000256" key="5">
    <source>
        <dbReference type="SAM" id="MobiDB-lite"/>
    </source>
</evidence>